<reference evidence="8 9" key="1">
    <citation type="submission" date="2020-04" db="EMBL/GenBank/DDBJ databases">
        <title>Molecular characterization of pseudomonads from Agaricus bisporus reveal novel blotch 2 pathogens in Western Europe.</title>
        <authorList>
            <person name="Taparia T."/>
            <person name="Krijger M."/>
            <person name="Haynes E."/>
            <person name="Elpinstone J.G."/>
            <person name="Noble R."/>
            <person name="Van Der Wolf J."/>
        </authorList>
    </citation>
    <scope>NUCLEOTIDE SEQUENCE [LARGE SCALE GENOMIC DNA]</scope>
    <source>
        <strain evidence="8 9">IPO3782</strain>
    </source>
</reference>
<feature type="domain" description="Flagellar hook-associated protein 2 C-terminal" evidence="7">
    <location>
        <begin position="217"/>
        <end position="444"/>
    </location>
</feature>
<keyword evidence="8" id="KW-0966">Cell projection</keyword>
<name>A0A7Y8JPB3_9PSED</name>
<keyword evidence="5" id="KW-0964">Secreted</keyword>
<comment type="function">
    <text evidence="5">Required for morphogenesis and for the elongation of the flagellar filament by facilitating polymerization of the flagellin monomers at the tip of growing filament. Forms a capping structure, which prevents flagellin subunits (transported through the central channel of the flagellum) from leaking out without polymerization at the distal end.</text>
</comment>
<gene>
    <name evidence="8" type="primary">fliD</name>
    <name evidence="8" type="ORF">HX822_10050</name>
</gene>
<protein>
    <recommendedName>
        <fullName evidence="5">Flagellar hook-associated protein 2</fullName>
        <shortName evidence="5">HAP2</shortName>
    </recommendedName>
    <alternativeName>
        <fullName evidence="5">Flagellar cap protein</fullName>
    </alternativeName>
</protein>
<dbReference type="Proteomes" id="UP000531950">
    <property type="component" value="Unassembled WGS sequence"/>
</dbReference>
<dbReference type="AlphaFoldDB" id="A0A7Y8JPB3"/>
<feature type="domain" description="Flagellar hook-associated protein 2 N-terminal" evidence="6">
    <location>
        <begin position="14"/>
        <end position="110"/>
    </location>
</feature>
<comment type="caution">
    <text evidence="8">The sequence shown here is derived from an EMBL/GenBank/DDBJ whole genome shotgun (WGS) entry which is preliminary data.</text>
</comment>
<evidence type="ECO:0000256" key="2">
    <source>
        <dbReference type="ARBA" id="ARBA00011255"/>
    </source>
</evidence>
<dbReference type="InterPro" id="IPR040026">
    <property type="entry name" value="FliD"/>
</dbReference>
<evidence type="ECO:0000259" key="6">
    <source>
        <dbReference type="Pfam" id="PF02465"/>
    </source>
</evidence>
<dbReference type="RefSeq" id="WP_177077280.1">
    <property type="nucleotide sequence ID" value="NZ_JACAOQ010000014.1"/>
</dbReference>
<dbReference type="GO" id="GO:0009421">
    <property type="term" value="C:bacterial-type flagellum filament cap"/>
    <property type="evidence" value="ECO:0007669"/>
    <property type="project" value="InterPro"/>
</dbReference>
<comment type="similarity">
    <text evidence="1 5">Belongs to the FliD family.</text>
</comment>
<dbReference type="PANTHER" id="PTHR30288">
    <property type="entry name" value="FLAGELLAR CAP/ASSEMBLY PROTEIN FLID"/>
    <property type="match status" value="1"/>
</dbReference>
<sequence>MTVVAGLTVNGPGTGIDVQGLVKSLVGAQTAPKQAQIDSQTKTSTAQLTSIGKIQAALDAFRGALDNMTKTVSFSGLSSTVSNDKLATVTLGPGAAAGNFTLNVTSLATASKVSTAVIPGGPTAVVNSGASATVFTVSQSGKDYSVSVPPGGTLQQVRDSLNSQYGNSGLSANILTDSSGSRLVVTSSTTGKGSDITFKGSSGLDTGATVVGAAPVNAVYTLDGSPQESTSNILPNAISGVSITLTGVSAAADGPNGDSTIKVSANAATLKSAVKGFTDTYTALVKAVNAETQVTTNADGSVTPGALTGDSSVRTMMSSIRNVMNSVTGSGAFKSLAQFGVTTDQTTGALSVSDVAFDKAALTNGSDINSIFTGPTGLLASLTNATADFALSKTGVFAQKSTTLQDNLRDLTDQQTALNTRSDALTASLTVKYNAMDSLVAQLKAQGDSVMTTLNSLNNPKTT</sequence>
<dbReference type="InterPro" id="IPR010809">
    <property type="entry name" value="FliD_C"/>
</dbReference>
<evidence type="ECO:0000256" key="4">
    <source>
        <dbReference type="ARBA" id="ARBA00023143"/>
    </source>
</evidence>
<dbReference type="InterPro" id="IPR003481">
    <property type="entry name" value="FliD_N"/>
</dbReference>
<keyword evidence="8" id="KW-0282">Flagellum</keyword>
<keyword evidence="3" id="KW-0175">Coiled coil</keyword>
<comment type="subunit">
    <text evidence="2 5">Homopentamer.</text>
</comment>
<proteinExistence type="inferred from homology"/>
<dbReference type="Pfam" id="PF02465">
    <property type="entry name" value="FliD_N"/>
    <property type="match status" value="1"/>
</dbReference>
<dbReference type="InterPro" id="IPR010810">
    <property type="entry name" value="Flagellin_hook_IN_motif"/>
</dbReference>
<evidence type="ECO:0000259" key="7">
    <source>
        <dbReference type="Pfam" id="PF07195"/>
    </source>
</evidence>
<comment type="subcellular location">
    <subcellularLocation>
        <location evidence="5">Secreted</location>
    </subcellularLocation>
    <subcellularLocation>
        <location evidence="5">Bacterial flagellum</location>
    </subcellularLocation>
</comment>
<dbReference type="Pfam" id="PF07196">
    <property type="entry name" value="Flagellin_IN"/>
    <property type="match status" value="1"/>
</dbReference>
<evidence type="ECO:0000313" key="9">
    <source>
        <dbReference type="Proteomes" id="UP000531950"/>
    </source>
</evidence>
<accession>A0A7Y8JPB3</accession>
<evidence type="ECO:0000256" key="3">
    <source>
        <dbReference type="ARBA" id="ARBA00023054"/>
    </source>
</evidence>
<evidence type="ECO:0000313" key="8">
    <source>
        <dbReference type="EMBL" id="NWE13276.1"/>
    </source>
</evidence>
<evidence type="ECO:0000256" key="5">
    <source>
        <dbReference type="RuleBase" id="RU362066"/>
    </source>
</evidence>
<dbReference type="GO" id="GO:0009424">
    <property type="term" value="C:bacterial-type flagellum hook"/>
    <property type="evidence" value="ECO:0007669"/>
    <property type="project" value="UniProtKB-UniRule"/>
</dbReference>
<keyword evidence="4 5" id="KW-0975">Bacterial flagellum</keyword>
<dbReference type="Pfam" id="PF07195">
    <property type="entry name" value="FliD_C"/>
    <property type="match status" value="1"/>
</dbReference>
<dbReference type="GO" id="GO:0071973">
    <property type="term" value="P:bacterial-type flagellum-dependent cell motility"/>
    <property type="evidence" value="ECO:0007669"/>
    <property type="project" value="TreeGrafter"/>
</dbReference>
<dbReference type="GO" id="GO:0007155">
    <property type="term" value="P:cell adhesion"/>
    <property type="evidence" value="ECO:0007669"/>
    <property type="project" value="InterPro"/>
</dbReference>
<evidence type="ECO:0000256" key="1">
    <source>
        <dbReference type="ARBA" id="ARBA00009764"/>
    </source>
</evidence>
<dbReference type="PANTHER" id="PTHR30288:SF0">
    <property type="entry name" value="FLAGELLAR HOOK-ASSOCIATED PROTEIN 2"/>
    <property type="match status" value="1"/>
</dbReference>
<dbReference type="EMBL" id="JACARG010000016">
    <property type="protein sequence ID" value="NWE13276.1"/>
    <property type="molecule type" value="Genomic_DNA"/>
</dbReference>
<keyword evidence="8" id="KW-0969">Cilium</keyword>
<dbReference type="GO" id="GO:0005576">
    <property type="term" value="C:extracellular region"/>
    <property type="evidence" value="ECO:0007669"/>
    <property type="project" value="UniProtKB-SubCell"/>
</dbReference>
<organism evidence="8 9">
    <name type="scientific">Pseudomonas yamanorum</name>
    <dbReference type="NCBI Taxonomy" id="515393"/>
    <lineage>
        <taxon>Bacteria</taxon>
        <taxon>Pseudomonadati</taxon>
        <taxon>Pseudomonadota</taxon>
        <taxon>Gammaproteobacteria</taxon>
        <taxon>Pseudomonadales</taxon>
        <taxon>Pseudomonadaceae</taxon>
        <taxon>Pseudomonas</taxon>
    </lineage>
</organism>